<evidence type="ECO:0000313" key="8">
    <source>
        <dbReference type="EMBL" id="GBM98883.1"/>
    </source>
</evidence>
<dbReference type="InterPro" id="IPR018902">
    <property type="entry name" value="CMI2A-C-like_dom"/>
</dbReference>
<dbReference type="GO" id="GO:0015630">
    <property type="term" value="C:microtubule cytoskeleton"/>
    <property type="evidence" value="ECO:0007669"/>
    <property type="project" value="UniProtKB-ARBA"/>
</dbReference>
<evidence type="ECO:0000256" key="6">
    <source>
        <dbReference type="SAM" id="MobiDB-lite"/>
    </source>
</evidence>
<gene>
    <name evidence="8" type="ORF">AVEN_180170_1</name>
</gene>
<proteinExistence type="inferred from homology"/>
<protein>
    <recommendedName>
        <fullName evidence="7">Ciliary microtubule inner protein 2A-C-like domain-containing protein</fullName>
    </recommendedName>
</protein>
<keyword evidence="3" id="KW-0206">Cytoskeleton</keyword>
<comment type="similarity">
    <text evidence="5">Belongs to the CIMIP2 family.</text>
</comment>
<dbReference type="Pfam" id="PF10629">
    <property type="entry name" value="CMI2B-like"/>
    <property type="match status" value="1"/>
</dbReference>
<evidence type="ECO:0000256" key="3">
    <source>
        <dbReference type="ARBA" id="ARBA00023212"/>
    </source>
</evidence>
<reference evidence="8 9" key="1">
    <citation type="journal article" date="2019" name="Sci. Rep.">
        <title>Orb-weaving spider Araneus ventricosus genome elucidates the spidroin gene catalogue.</title>
        <authorList>
            <person name="Kono N."/>
            <person name="Nakamura H."/>
            <person name="Ohtoshi R."/>
            <person name="Moran D.A.P."/>
            <person name="Shinohara A."/>
            <person name="Yoshida Y."/>
            <person name="Fujiwara M."/>
            <person name="Mori M."/>
            <person name="Tomita M."/>
            <person name="Arakawa K."/>
        </authorList>
    </citation>
    <scope>NUCLEOTIDE SEQUENCE [LARGE SCALE GENOMIC DNA]</scope>
</reference>
<accession>A0A4Y2K810</accession>
<dbReference type="EMBL" id="BGPR01004367">
    <property type="protein sequence ID" value="GBM98883.1"/>
    <property type="molecule type" value="Genomic_DNA"/>
</dbReference>
<dbReference type="Proteomes" id="UP000499080">
    <property type="component" value="Unassembled WGS sequence"/>
</dbReference>
<evidence type="ECO:0000313" key="9">
    <source>
        <dbReference type="Proteomes" id="UP000499080"/>
    </source>
</evidence>
<name>A0A4Y2K810_ARAVE</name>
<comment type="caution">
    <text evidence="8">The sequence shown here is derived from an EMBL/GenBank/DDBJ whole genome shotgun (WGS) entry which is preliminary data.</text>
</comment>
<feature type="compositionally biased region" description="Low complexity" evidence="6">
    <location>
        <begin position="246"/>
        <end position="255"/>
    </location>
</feature>
<keyword evidence="2" id="KW-0963">Cytoplasm</keyword>
<keyword evidence="9" id="KW-1185">Reference proteome</keyword>
<comment type="subcellular location">
    <subcellularLocation>
        <location evidence="1">Cytoplasm</location>
        <location evidence="1">Cytoskeleton</location>
        <location evidence="1">Cilium axoneme</location>
    </subcellularLocation>
</comment>
<evidence type="ECO:0000256" key="5">
    <source>
        <dbReference type="ARBA" id="ARBA00035661"/>
    </source>
</evidence>
<feature type="domain" description="Ciliary microtubule inner protein 2A-C-like" evidence="7">
    <location>
        <begin position="284"/>
        <end position="315"/>
    </location>
</feature>
<evidence type="ECO:0000256" key="1">
    <source>
        <dbReference type="ARBA" id="ARBA00004430"/>
    </source>
</evidence>
<evidence type="ECO:0000259" key="7">
    <source>
        <dbReference type="Pfam" id="PF10629"/>
    </source>
</evidence>
<organism evidence="8 9">
    <name type="scientific">Araneus ventricosus</name>
    <name type="common">Orbweaver spider</name>
    <name type="synonym">Epeira ventricosa</name>
    <dbReference type="NCBI Taxonomy" id="182803"/>
    <lineage>
        <taxon>Eukaryota</taxon>
        <taxon>Metazoa</taxon>
        <taxon>Ecdysozoa</taxon>
        <taxon>Arthropoda</taxon>
        <taxon>Chelicerata</taxon>
        <taxon>Arachnida</taxon>
        <taxon>Araneae</taxon>
        <taxon>Araneomorphae</taxon>
        <taxon>Entelegynae</taxon>
        <taxon>Araneoidea</taxon>
        <taxon>Araneidae</taxon>
        <taxon>Araneus</taxon>
    </lineage>
</organism>
<dbReference type="PANTHER" id="PTHR22146">
    <property type="entry name" value="CAT EYE SYNDROME CRITICAL REGION PROTEIN 6"/>
    <property type="match status" value="1"/>
</dbReference>
<dbReference type="GO" id="GO:0005930">
    <property type="term" value="C:axoneme"/>
    <property type="evidence" value="ECO:0007669"/>
    <property type="project" value="UniProtKB-SubCell"/>
</dbReference>
<dbReference type="PANTHER" id="PTHR22146:SF8">
    <property type="entry name" value="PROTEIN FAM166B"/>
    <property type="match status" value="1"/>
</dbReference>
<keyword evidence="4" id="KW-0966">Cell projection</keyword>
<dbReference type="AlphaFoldDB" id="A0A4Y2K810"/>
<evidence type="ECO:0000256" key="2">
    <source>
        <dbReference type="ARBA" id="ARBA00022490"/>
    </source>
</evidence>
<sequence>MEKNYYISGYTGFCPDMAHRIGQNYTESTRDALREQPHLRGRLGAMRWHELEKDGGRLRNGDGFECAYDAIPNYASGYTGHTPTNLWTSCKREDQRCEDARCPLKAHPLSCSDYGSSCLDNRCSDQYSACSRQGYGYDDNMFLNVPHGDYHRNQYHAGNKSSKSCCSSCSKGGQCKGERRSHFPAPKQPSEACCYACSKGGPCESDQRNVYKQASKACCNSCAQGGPCESDRRSHYPPANQPSRASCSSCSSGGSHENSRRSETSRCMFKVQGMEGKPYRKCGVIPNYMGYIPGLQMTYGEPYGITANRLLQRHFNEQENRHF</sequence>
<evidence type="ECO:0000256" key="4">
    <source>
        <dbReference type="ARBA" id="ARBA00023273"/>
    </source>
</evidence>
<feature type="region of interest" description="Disordered" evidence="6">
    <location>
        <begin position="233"/>
        <end position="261"/>
    </location>
</feature>
<dbReference type="OrthoDB" id="6410420at2759"/>